<accession>A0ABN6BZP2</accession>
<evidence type="ECO:0008006" key="3">
    <source>
        <dbReference type="Google" id="ProtNLM"/>
    </source>
</evidence>
<sequence length="150" mass="16030">MAVQTNYSENIRRAVPGMIVDMIPKTLLSRTIEDSAGVGFGIAVCQGTQDKSVRKFSGDFVGKFVGITVRERSLNAEADGFKQYDSVRLITKGAVWVLPTVAVAPRDPVYLVPSTGAFSNVAGVDNILVPGASWDTRTTAANQIAQVRLG</sequence>
<reference evidence="1" key="1">
    <citation type="submission" date="2020-05" db="EMBL/GenBank/DDBJ databases">
        <title>Complete genome sequence of Pseudomonas sp. Sm006.</title>
        <authorList>
            <person name="Takeuchi K."/>
            <person name="Someya N."/>
        </authorList>
    </citation>
    <scope>NUCLEOTIDE SEQUENCE</scope>
    <source>
        <strain evidence="1">Sm006</strain>
    </source>
</reference>
<dbReference type="RefSeq" id="WP_265168245.1">
    <property type="nucleotide sequence ID" value="NZ_AP023081.1"/>
</dbReference>
<dbReference type="InterPro" id="IPR054438">
    <property type="entry name" value="Struct_cement_gp24/gp6"/>
</dbReference>
<evidence type="ECO:0000313" key="2">
    <source>
        <dbReference type="Proteomes" id="UP001064896"/>
    </source>
</evidence>
<gene>
    <name evidence="1" type="ORF">PSm6_44580</name>
</gene>
<name>A0ABN6BZP2_9PSED</name>
<evidence type="ECO:0000313" key="1">
    <source>
        <dbReference type="EMBL" id="BCD88051.1"/>
    </source>
</evidence>
<keyword evidence="2" id="KW-1185">Reference proteome</keyword>
<proteinExistence type="predicted"/>
<protein>
    <recommendedName>
        <fullName evidence="3">DUF2190 family protein</fullName>
    </recommendedName>
</protein>
<dbReference type="EMBL" id="AP023081">
    <property type="protein sequence ID" value="BCD88051.1"/>
    <property type="molecule type" value="Genomic_DNA"/>
</dbReference>
<organism evidence="1 2">
    <name type="scientific">Pseudomonas solani</name>
    <dbReference type="NCBI Taxonomy" id="2731552"/>
    <lineage>
        <taxon>Bacteria</taxon>
        <taxon>Pseudomonadati</taxon>
        <taxon>Pseudomonadota</taxon>
        <taxon>Gammaproteobacteria</taxon>
        <taxon>Pseudomonadales</taxon>
        <taxon>Pseudomonadaceae</taxon>
        <taxon>Pseudomonas</taxon>
    </lineage>
</organism>
<dbReference type="Pfam" id="PF22758">
    <property type="entry name" value="Phage_cement"/>
    <property type="match status" value="1"/>
</dbReference>
<dbReference type="Proteomes" id="UP001064896">
    <property type="component" value="Chromosome"/>
</dbReference>